<name>A0A8C3V2S5_CATUS</name>
<feature type="domain" description="EF-hand" evidence="21">
    <location>
        <begin position="305"/>
        <end position="340"/>
    </location>
</feature>
<dbReference type="GO" id="GO:0005741">
    <property type="term" value="C:mitochondrial outer membrane"/>
    <property type="evidence" value="ECO:0007669"/>
    <property type="project" value="UniProtKB-SubCell"/>
</dbReference>
<dbReference type="Pfam" id="PF08355">
    <property type="entry name" value="EF_assoc_1"/>
    <property type="match status" value="1"/>
</dbReference>
<keyword evidence="14 19" id="KW-0472">Membrane</keyword>
<protein>
    <recommendedName>
        <fullName evidence="19">Mitochondrial Rho GTPase</fullName>
        <ecNumber evidence="19">3.6.5.-</ecNumber>
    </recommendedName>
</protein>
<keyword evidence="9 19" id="KW-0378">Hydrolase</keyword>
<dbReference type="InterPro" id="IPR002048">
    <property type="entry name" value="EF_hand_dom"/>
</dbReference>
<evidence type="ECO:0000256" key="11">
    <source>
        <dbReference type="ARBA" id="ARBA00022989"/>
    </source>
</evidence>
<dbReference type="Ensembl" id="ENSCUST00005025131.1">
    <property type="protein sequence ID" value="ENSCUSP00005024263.1"/>
    <property type="gene ID" value="ENSCUSG00005015128.1"/>
</dbReference>
<dbReference type="SMART" id="SM00054">
    <property type="entry name" value="EFh"/>
    <property type="match status" value="2"/>
</dbReference>
<evidence type="ECO:0000256" key="2">
    <source>
        <dbReference type="ARBA" id="ARBA00007981"/>
    </source>
</evidence>
<dbReference type="Pfam" id="PF00071">
    <property type="entry name" value="Ras"/>
    <property type="match status" value="1"/>
</dbReference>
<dbReference type="PANTHER" id="PTHR46819:SF1">
    <property type="entry name" value="EF-HAND CALCIUM-BINDING DOMAIN-CONTAINING PROTEIN 7"/>
    <property type="match status" value="1"/>
</dbReference>
<evidence type="ECO:0000256" key="20">
    <source>
        <dbReference type="SAM" id="Phobius"/>
    </source>
</evidence>
<evidence type="ECO:0000256" key="16">
    <source>
        <dbReference type="ARBA" id="ARBA00048778"/>
    </source>
</evidence>
<sequence length="617" mass="68346">MKRDVRILLLGEAQVGKTSLIMALVGEEFPEEVPPRAEEITIPADVTPEKVPTHIVDYSGKALSCLASPLLCLAEGIGKGSCADSPFPLLTFQIRTKWIPMVNGGLEKGSRIPIILVGNKSDLQVGSSMEVILPIMNQFSEIETCVECSAKNLKNISELFYYAQKAVLHPTAPLYDPEEKQLKPTCVQALTRIFNLADQDNNQILCDEELNSFQKSCFGNPLAPQALEDVKMVVWKNTTDGVQDNGLTLNGFLFLNTLFIQRGRHETTWTILRRFGYDDELELTDDYLRPQFRVPSGCSTELNHFGYQFLQRLFEKHDKDEDGALSHTELQSFFSVFPCVPWGPELYNTVCTTDKGLLSLHGFLCQWTLVAYLDVRHCLECLGYLGYPILSEQDSQTQALTVTREKRIDLEKGQTQRNVFLCKVLGARGAGKSAFLQAFLGRSLAVSGCSQAGHAPRAEQEAQLGVLERSLCEVSADATFTKLSDTACDVACFIYSLSDPKSFSYCASVYKQHYLDSQIPCVFVASKTDLPEASQQSTFFPAEFCYKHCLPPPFLFSCHSQGPPSTAVYTKLATAATFPHLNAVELGVASLWLRVALGAAVTALLGFTVYRLLVKNK</sequence>
<dbReference type="CDD" id="cd01892">
    <property type="entry name" value="Miro2"/>
    <property type="match status" value="1"/>
</dbReference>
<keyword evidence="7 19" id="KW-0547">Nucleotide-binding</keyword>
<keyword evidence="8 19" id="KW-1000">Mitochondrion outer membrane</keyword>
<keyword evidence="11 20" id="KW-1133">Transmembrane helix</keyword>
<dbReference type="GO" id="GO:0005525">
    <property type="term" value="F:GTP binding"/>
    <property type="evidence" value="ECO:0007669"/>
    <property type="project" value="UniProtKB-KW"/>
</dbReference>
<evidence type="ECO:0000256" key="12">
    <source>
        <dbReference type="ARBA" id="ARBA00023128"/>
    </source>
</evidence>
<dbReference type="InterPro" id="IPR001806">
    <property type="entry name" value="Small_GTPase"/>
</dbReference>
<dbReference type="SMART" id="SM00175">
    <property type="entry name" value="RAB"/>
    <property type="match status" value="1"/>
</dbReference>
<gene>
    <name evidence="23" type="primary">LOC117003757</name>
</gene>
<evidence type="ECO:0000256" key="4">
    <source>
        <dbReference type="ARBA" id="ARBA00022692"/>
    </source>
</evidence>
<dbReference type="Pfam" id="PF08356">
    <property type="entry name" value="EF_assoc_2"/>
    <property type="match status" value="1"/>
</dbReference>
<evidence type="ECO:0000256" key="18">
    <source>
        <dbReference type="ARBA" id="ARBA00093331"/>
    </source>
</evidence>
<dbReference type="FunFam" id="1.10.238.10:FF:000021">
    <property type="entry name" value="Mitochondrial Rho GTPase"/>
    <property type="match status" value="1"/>
</dbReference>
<dbReference type="FunFam" id="1.10.238.10:FF:000011">
    <property type="entry name" value="Mitochondrial Rho GTPase"/>
    <property type="match status" value="1"/>
</dbReference>
<accession>A0A8C3V2S5</accession>
<dbReference type="InterPro" id="IPR011992">
    <property type="entry name" value="EF-hand-dom_pair"/>
</dbReference>
<dbReference type="GO" id="GO:0005509">
    <property type="term" value="F:calcium ion binding"/>
    <property type="evidence" value="ECO:0007669"/>
    <property type="project" value="InterPro"/>
</dbReference>
<evidence type="ECO:0000259" key="22">
    <source>
        <dbReference type="PROSITE" id="PS51423"/>
    </source>
</evidence>
<evidence type="ECO:0000256" key="19">
    <source>
        <dbReference type="PIRNR" id="PIRNR037488"/>
    </source>
</evidence>
<dbReference type="EC" id="3.6.5.-" evidence="19"/>
<evidence type="ECO:0000256" key="1">
    <source>
        <dbReference type="ARBA" id="ARBA00004200"/>
    </source>
</evidence>
<evidence type="ECO:0000256" key="17">
    <source>
        <dbReference type="ARBA" id="ARBA00049117"/>
    </source>
</evidence>
<evidence type="ECO:0000313" key="24">
    <source>
        <dbReference type="Proteomes" id="UP000694563"/>
    </source>
</evidence>
<feature type="domain" description="Miro" evidence="22">
    <location>
        <begin position="2"/>
        <end position="169"/>
    </location>
</feature>
<evidence type="ECO:0000259" key="21">
    <source>
        <dbReference type="PROSITE" id="PS50222"/>
    </source>
</evidence>
<dbReference type="InterPro" id="IPR013567">
    <property type="entry name" value="EF_hand_assoc_2"/>
</dbReference>
<evidence type="ECO:0000256" key="8">
    <source>
        <dbReference type="ARBA" id="ARBA00022787"/>
    </source>
</evidence>
<dbReference type="SUPFAM" id="SSF52540">
    <property type="entry name" value="P-loop containing nucleoside triphosphate hydrolases"/>
    <property type="match status" value="2"/>
</dbReference>
<dbReference type="SMART" id="SM00173">
    <property type="entry name" value="RAS"/>
    <property type="match status" value="1"/>
</dbReference>
<comment type="subcellular location">
    <subcellularLocation>
        <location evidence="1 19">Mitochondrion outer membrane</location>
        <topology evidence="1 19">Single-pass type IV membrane protein</topology>
    </subcellularLocation>
</comment>
<comment type="catalytic activity">
    <reaction evidence="16">
        <text>ATP + H2O = ADP + phosphate + H(+)</text>
        <dbReference type="Rhea" id="RHEA:13065"/>
        <dbReference type="ChEBI" id="CHEBI:15377"/>
        <dbReference type="ChEBI" id="CHEBI:15378"/>
        <dbReference type="ChEBI" id="CHEBI:30616"/>
        <dbReference type="ChEBI" id="CHEBI:43474"/>
        <dbReference type="ChEBI" id="CHEBI:456216"/>
    </reaction>
    <physiologicalReaction direction="left-to-right" evidence="16">
        <dbReference type="Rhea" id="RHEA:13066"/>
    </physiologicalReaction>
</comment>
<feature type="transmembrane region" description="Helical" evidence="20">
    <location>
        <begin position="591"/>
        <end position="613"/>
    </location>
</feature>
<reference evidence="23" key="1">
    <citation type="submission" date="2020-10" db="EMBL/GenBank/DDBJ databases">
        <title>Catharus ustulatus (Swainson's thrush) genome, bCatUst1, primary haplotype v2.</title>
        <authorList>
            <person name="Delmore K."/>
            <person name="Vafadar M."/>
            <person name="Formenti G."/>
            <person name="Chow W."/>
            <person name="Pelan S."/>
            <person name="Howe K."/>
            <person name="Rhie A."/>
            <person name="Mountcastle J."/>
            <person name="Haase B."/>
            <person name="Fedrigo O."/>
            <person name="Jarvis E.D."/>
        </authorList>
    </citation>
    <scope>NUCLEOTIDE SEQUENCE [LARGE SCALE GENOMIC DNA]</scope>
</reference>
<dbReference type="GO" id="GO:0003924">
    <property type="term" value="F:GTPase activity"/>
    <property type="evidence" value="ECO:0007669"/>
    <property type="project" value="InterPro"/>
</dbReference>
<evidence type="ECO:0000256" key="14">
    <source>
        <dbReference type="ARBA" id="ARBA00023136"/>
    </source>
</evidence>
<dbReference type="SMART" id="SM00174">
    <property type="entry name" value="RHO"/>
    <property type="match status" value="1"/>
</dbReference>
<dbReference type="AlphaFoldDB" id="A0A8C3V2S5"/>
<dbReference type="PROSITE" id="PS51423">
    <property type="entry name" value="MIRO"/>
    <property type="match status" value="2"/>
</dbReference>
<evidence type="ECO:0000256" key="7">
    <source>
        <dbReference type="ARBA" id="ARBA00022741"/>
    </source>
</evidence>
<evidence type="ECO:0000256" key="3">
    <source>
        <dbReference type="ARBA" id="ARBA00011738"/>
    </source>
</evidence>
<comment type="function">
    <text evidence="18 19">Atypical mitochondrial nucleoside-triphosphatase (NTPase) involved in mitochondrial trafficking. Probably involved in control of anterograde transport of mitochondria and their subcellular distribution. Can hydrolyze GTP, ATP and UTP.</text>
</comment>
<comment type="catalytic activity">
    <reaction evidence="17">
        <text>GTP + H2O = GDP + phosphate + H(+)</text>
        <dbReference type="Rhea" id="RHEA:19669"/>
        <dbReference type="ChEBI" id="CHEBI:15377"/>
        <dbReference type="ChEBI" id="CHEBI:15378"/>
        <dbReference type="ChEBI" id="CHEBI:37565"/>
        <dbReference type="ChEBI" id="CHEBI:43474"/>
        <dbReference type="ChEBI" id="CHEBI:58189"/>
    </reaction>
    <physiologicalReaction direction="left-to-right" evidence="17">
        <dbReference type="Rhea" id="RHEA:19670"/>
    </physiologicalReaction>
</comment>
<keyword evidence="10 19" id="KW-0106">Calcium</keyword>
<dbReference type="Proteomes" id="UP000694563">
    <property type="component" value="Chromosome 16"/>
</dbReference>
<dbReference type="InterPro" id="IPR052266">
    <property type="entry name" value="Miro-EF-hand_domain"/>
</dbReference>
<dbReference type="PROSITE" id="PS50222">
    <property type="entry name" value="EF_HAND_2"/>
    <property type="match status" value="1"/>
</dbReference>
<dbReference type="Gene3D" id="3.40.50.300">
    <property type="entry name" value="P-loop containing nucleotide triphosphate hydrolases"/>
    <property type="match status" value="2"/>
</dbReference>
<proteinExistence type="inferred from homology"/>
<keyword evidence="4 20" id="KW-0812">Transmembrane</keyword>
<dbReference type="GO" id="GO:0007005">
    <property type="term" value="P:mitochondrion organization"/>
    <property type="evidence" value="ECO:0007669"/>
    <property type="project" value="InterPro"/>
</dbReference>
<dbReference type="InterPro" id="IPR018247">
    <property type="entry name" value="EF_Hand_1_Ca_BS"/>
</dbReference>
<evidence type="ECO:0000256" key="13">
    <source>
        <dbReference type="ARBA" id="ARBA00023134"/>
    </source>
</evidence>
<keyword evidence="24" id="KW-1185">Reference proteome</keyword>
<reference evidence="23" key="3">
    <citation type="submission" date="2025-09" db="UniProtKB">
        <authorList>
            <consortium name="Ensembl"/>
        </authorList>
    </citation>
    <scope>IDENTIFICATION</scope>
</reference>
<evidence type="ECO:0000256" key="9">
    <source>
        <dbReference type="ARBA" id="ARBA00022801"/>
    </source>
</evidence>
<dbReference type="InterPro" id="IPR013566">
    <property type="entry name" value="EF_hand_assoc_1"/>
</dbReference>
<keyword evidence="6" id="KW-0677">Repeat</keyword>
<dbReference type="SUPFAM" id="SSF47473">
    <property type="entry name" value="EF-hand"/>
    <property type="match status" value="1"/>
</dbReference>
<evidence type="ECO:0000256" key="6">
    <source>
        <dbReference type="ARBA" id="ARBA00022737"/>
    </source>
</evidence>
<dbReference type="PIRSF" id="PIRSF037488">
    <property type="entry name" value="Mt_Rho_GTPase"/>
    <property type="match status" value="1"/>
</dbReference>
<keyword evidence="13 19" id="KW-0342">GTP-binding</keyword>
<evidence type="ECO:0000256" key="5">
    <source>
        <dbReference type="ARBA" id="ARBA00022723"/>
    </source>
</evidence>
<feature type="domain" description="Miro" evidence="22">
    <location>
        <begin position="417"/>
        <end position="578"/>
    </location>
</feature>
<organism evidence="23 24">
    <name type="scientific">Catharus ustulatus</name>
    <name type="common">Russet-backed thrush</name>
    <name type="synonym">Hylocichla ustulatus</name>
    <dbReference type="NCBI Taxonomy" id="91951"/>
    <lineage>
        <taxon>Eukaryota</taxon>
        <taxon>Metazoa</taxon>
        <taxon>Chordata</taxon>
        <taxon>Craniata</taxon>
        <taxon>Vertebrata</taxon>
        <taxon>Euteleostomi</taxon>
        <taxon>Archelosauria</taxon>
        <taxon>Archosauria</taxon>
        <taxon>Dinosauria</taxon>
        <taxon>Saurischia</taxon>
        <taxon>Theropoda</taxon>
        <taxon>Coelurosauria</taxon>
        <taxon>Aves</taxon>
        <taxon>Neognathae</taxon>
        <taxon>Neoaves</taxon>
        <taxon>Telluraves</taxon>
        <taxon>Australaves</taxon>
        <taxon>Passeriformes</taxon>
        <taxon>Turdidae</taxon>
        <taxon>Catharus</taxon>
    </lineage>
</organism>
<evidence type="ECO:0000256" key="10">
    <source>
        <dbReference type="ARBA" id="ARBA00022837"/>
    </source>
</evidence>
<comment type="catalytic activity">
    <reaction evidence="15">
        <text>UTP + H2O = UDP + phosphate + H(+)</text>
        <dbReference type="Rhea" id="RHEA:64900"/>
        <dbReference type="ChEBI" id="CHEBI:15377"/>
        <dbReference type="ChEBI" id="CHEBI:15378"/>
        <dbReference type="ChEBI" id="CHEBI:43474"/>
        <dbReference type="ChEBI" id="CHEBI:46398"/>
        <dbReference type="ChEBI" id="CHEBI:58223"/>
    </reaction>
    <physiologicalReaction direction="left-to-right" evidence="15">
        <dbReference type="Rhea" id="RHEA:64901"/>
    </physiologicalReaction>
</comment>
<evidence type="ECO:0000256" key="15">
    <source>
        <dbReference type="ARBA" id="ARBA00047358"/>
    </source>
</evidence>
<evidence type="ECO:0000313" key="23">
    <source>
        <dbReference type="Ensembl" id="ENSCUSP00005024263.1"/>
    </source>
</evidence>
<comment type="subunit">
    <text evidence="3">Homodimer.</text>
</comment>
<dbReference type="Gene3D" id="1.10.238.10">
    <property type="entry name" value="EF-hand"/>
    <property type="match status" value="2"/>
</dbReference>
<keyword evidence="5" id="KW-0479">Metal-binding</keyword>
<comment type="similarity">
    <text evidence="2 19">Belongs to the mitochondrial Rho GTPase family.</text>
</comment>
<dbReference type="InterPro" id="IPR021181">
    <property type="entry name" value="Miro"/>
</dbReference>
<dbReference type="InterPro" id="IPR027417">
    <property type="entry name" value="P-loop_NTPase"/>
</dbReference>
<dbReference type="InterPro" id="IPR020860">
    <property type="entry name" value="MIRO_dom"/>
</dbReference>
<dbReference type="PANTHER" id="PTHR46819">
    <property type="entry name" value="EF-HAND CALCIUM-BINDING DOMAIN-CONTAINING PROTEIN 7"/>
    <property type="match status" value="1"/>
</dbReference>
<dbReference type="PRINTS" id="PR00449">
    <property type="entry name" value="RASTRNSFRMNG"/>
</dbReference>
<keyword evidence="12 19" id="KW-0496">Mitochondrion</keyword>
<reference evidence="23" key="2">
    <citation type="submission" date="2025-08" db="UniProtKB">
        <authorList>
            <consortium name="Ensembl"/>
        </authorList>
    </citation>
    <scope>IDENTIFICATION</scope>
</reference>
<dbReference type="PROSITE" id="PS00018">
    <property type="entry name" value="EF_HAND_1"/>
    <property type="match status" value="2"/>
</dbReference>
<dbReference type="FunFam" id="3.40.50.300:FF:000553">
    <property type="entry name" value="Mitochondrial Rho GTPase"/>
    <property type="match status" value="1"/>
</dbReference>